<name>A0ACC2Q624_9NEOP</name>
<evidence type="ECO:0000313" key="2">
    <source>
        <dbReference type="Proteomes" id="UP001231649"/>
    </source>
</evidence>
<accession>A0ACC2Q624</accession>
<sequence length="257" mass="29645">MKDNIEFYVEFIAEVEKNPLLYNHTLNDYSNRRITEIIWSKIGEKFNEKGDACKSKWKSIRSAYVRALNTKSKSESAAGLKKEYYLAPYLKFLKPFTKNRPQGNISVQEDEQLSEHEFQIEETSNNVLDLTCAEGDGDSLRNETLAASEPSPHSSSSSIQTPQPSKSRKHKSEADKCTKEYFKLKKQRLDNQQSEKQPKDPCEMFLLSLVPHMTSMSQRQQLTFQRGVLELIENIKYKQVPRRSLDTNSSNSNLSTY</sequence>
<dbReference type="Proteomes" id="UP001231649">
    <property type="component" value="Chromosome 31"/>
</dbReference>
<evidence type="ECO:0000313" key="1">
    <source>
        <dbReference type="EMBL" id="KAJ8705683.1"/>
    </source>
</evidence>
<proteinExistence type="predicted"/>
<protein>
    <submittedName>
        <fullName evidence="1">Uncharacterized protein</fullName>
    </submittedName>
</protein>
<keyword evidence="2" id="KW-1185">Reference proteome</keyword>
<reference evidence="1" key="1">
    <citation type="submission" date="2023-03" db="EMBL/GenBank/DDBJ databases">
        <title>Chromosome-level genomes of two armyworms, Mythimna separata and Mythimna loreyi, provide insights into the biosynthesis and reception of sex pheromones.</title>
        <authorList>
            <person name="Zhao H."/>
        </authorList>
    </citation>
    <scope>NUCLEOTIDE SEQUENCE</scope>
    <source>
        <strain evidence="1">BeijingLab</strain>
    </source>
</reference>
<organism evidence="1 2">
    <name type="scientific">Mythimna loreyi</name>
    <dbReference type="NCBI Taxonomy" id="667449"/>
    <lineage>
        <taxon>Eukaryota</taxon>
        <taxon>Metazoa</taxon>
        <taxon>Ecdysozoa</taxon>
        <taxon>Arthropoda</taxon>
        <taxon>Hexapoda</taxon>
        <taxon>Insecta</taxon>
        <taxon>Pterygota</taxon>
        <taxon>Neoptera</taxon>
        <taxon>Endopterygota</taxon>
        <taxon>Lepidoptera</taxon>
        <taxon>Glossata</taxon>
        <taxon>Ditrysia</taxon>
        <taxon>Noctuoidea</taxon>
        <taxon>Noctuidae</taxon>
        <taxon>Noctuinae</taxon>
        <taxon>Hadenini</taxon>
        <taxon>Mythimna</taxon>
    </lineage>
</organism>
<dbReference type="EMBL" id="CM056807">
    <property type="protein sequence ID" value="KAJ8705683.1"/>
    <property type="molecule type" value="Genomic_DNA"/>
</dbReference>
<gene>
    <name evidence="1" type="ORF">PYW08_012729</name>
</gene>
<comment type="caution">
    <text evidence="1">The sequence shown here is derived from an EMBL/GenBank/DDBJ whole genome shotgun (WGS) entry which is preliminary data.</text>
</comment>